<evidence type="ECO:0008006" key="8">
    <source>
        <dbReference type="Google" id="ProtNLM"/>
    </source>
</evidence>
<evidence type="ECO:0000256" key="5">
    <source>
        <dbReference type="ARBA" id="ARBA00023136"/>
    </source>
</evidence>
<dbReference type="InterPro" id="IPR051906">
    <property type="entry name" value="TolC-like"/>
</dbReference>
<dbReference type="SUPFAM" id="SSF56954">
    <property type="entry name" value="Outer membrane efflux proteins (OEP)"/>
    <property type="match status" value="1"/>
</dbReference>
<dbReference type="GO" id="GO:0015562">
    <property type="term" value="F:efflux transmembrane transporter activity"/>
    <property type="evidence" value="ECO:0007669"/>
    <property type="project" value="InterPro"/>
</dbReference>
<dbReference type="GO" id="GO:1990281">
    <property type="term" value="C:efflux pump complex"/>
    <property type="evidence" value="ECO:0007669"/>
    <property type="project" value="TreeGrafter"/>
</dbReference>
<reference evidence="7" key="1">
    <citation type="submission" date="2023-07" db="EMBL/GenBank/DDBJ databases">
        <authorList>
            <person name="Pelsma A.J. K."/>
        </authorList>
    </citation>
    <scope>NUCLEOTIDE SEQUENCE</scope>
</reference>
<organism evidence="7">
    <name type="scientific">freshwater sediment metagenome</name>
    <dbReference type="NCBI Taxonomy" id="556182"/>
    <lineage>
        <taxon>unclassified sequences</taxon>
        <taxon>metagenomes</taxon>
        <taxon>ecological metagenomes</taxon>
    </lineage>
</organism>
<evidence type="ECO:0000256" key="2">
    <source>
        <dbReference type="ARBA" id="ARBA00022448"/>
    </source>
</evidence>
<protein>
    <recommendedName>
        <fullName evidence="8">TolC family protein</fullName>
    </recommendedName>
</protein>
<dbReference type="PANTHER" id="PTHR30026">
    <property type="entry name" value="OUTER MEMBRANE PROTEIN TOLC"/>
    <property type="match status" value="1"/>
</dbReference>
<evidence type="ECO:0000256" key="3">
    <source>
        <dbReference type="ARBA" id="ARBA00022452"/>
    </source>
</evidence>
<accession>A0AA48LZ58</accession>
<keyword evidence="4" id="KW-0812">Transmembrane</keyword>
<dbReference type="PANTHER" id="PTHR30026:SF20">
    <property type="entry name" value="OUTER MEMBRANE PROTEIN TOLC"/>
    <property type="match status" value="1"/>
</dbReference>
<dbReference type="InterPro" id="IPR003423">
    <property type="entry name" value="OMP_efflux"/>
</dbReference>
<comment type="subcellular location">
    <subcellularLocation>
        <location evidence="1">Cell outer membrane</location>
    </subcellularLocation>
</comment>
<dbReference type="Pfam" id="PF02321">
    <property type="entry name" value="OEP"/>
    <property type="match status" value="2"/>
</dbReference>
<dbReference type="GO" id="GO:0015288">
    <property type="term" value="F:porin activity"/>
    <property type="evidence" value="ECO:0007669"/>
    <property type="project" value="TreeGrafter"/>
</dbReference>
<keyword evidence="6" id="KW-0998">Cell outer membrane</keyword>
<evidence type="ECO:0000256" key="6">
    <source>
        <dbReference type="ARBA" id="ARBA00023237"/>
    </source>
</evidence>
<sequence>MTFRAPLIVLALVVLSAPAFAGQKAAGDVTLKGDKPAAKRGAKTPLGHVLMRHLDMAVAIDAQSRGLVAQGGAVASRYATTRSISPGSPFVGGTQRNAVAGNLRHYNETEVEAGMPVWLPGQSEAMEATVTTGVAEIDERLAQRRLEVAGLLRDAWWNAQRAARETSVARNRVATAREIGADMTRRVELGDAAQADALLARNELLAAETELAQAEGAEKVARVNYEALTGGVPPDGILETVKPAGDIEDHPALRAPLAALRRAEAQARLVEATPIDNPEIGVFGRKEHNRQYSTDPAQDMVTDQLTDATTVGVRFRMPLPTPGRNEPRQAEALAEMTRAQADYEKARRVVLAEIEAARANFAAAKRAAAIASQRLAVANEQFALTRKSFALGEIGALDFYRIRQLQLEAQRSQAAASVNVGAAASRLNQAQGYAP</sequence>
<evidence type="ECO:0000256" key="1">
    <source>
        <dbReference type="ARBA" id="ARBA00004442"/>
    </source>
</evidence>
<dbReference type="AlphaFoldDB" id="A0AA48LZ58"/>
<evidence type="ECO:0000313" key="7">
    <source>
        <dbReference type="EMBL" id="CAJ0856529.1"/>
    </source>
</evidence>
<dbReference type="EMBL" id="OY288114">
    <property type="protein sequence ID" value="CAJ0856529.1"/>
    <property type="molecule type" value="Genomic_DNA"/>
</dbReference>
<dbReference type="Gene3D" id="1.20.1600.10">
    <property type="entry name" value="Outer membrane efflux proteins (OEP)"/>
    <property type="match status" value="1"/>
</dbReference>
<proteinExistence type="predicted"/>
<keyword evidence="5" id="KW-0472">Membrane</keyword>
<name>A0AA48LZ58_9ZZZZ</name>
<gene>
    <name evidence="7" type="ORF">AMST5_00932</name>
</gene>
<evidence type="ECO:0000256" key="4">
    <source>
        <dbReference type="ARBA" id="ARBA00022692"/>
    </source>
</evidence>
<dbReference type="GO" id="GO:0009279">
    <property type="term" value="C:cell outer membrane"/>
    <property type="evidence" value="ECO:0007669"/>
    <property type="project" value="UniProtKB-SubCell"/>
</dbReference>
<keyword evidence="2" id="KW-0813">Transport</keyword>
<keyword evidence="3" id="KW-1134">Transmembrane beta strand</keyword>